<dbReference type="Gene3D" id="3.30.565.40">
    <property type="entry name" value="Fervidobacterium nodosum Rt17-B1 like"/>
    <property type="match status" value="1"/>
</dbReference>
<dbReference type="InterPro" id="IPR012854">
    <property type="entry name" value="Cu_amine_oxidase-like_N"/>
</dbReference>
<feature type="chain" id="PRO_5026254406" evidence="1">
    <location>
        <begin position="37"/>
        <end position="388"/>
    </location>
</feature>
<dbReference type="InterPro" id="IPR021729">
    <property type="entry name" value="DUF3298"/>
</dbReference>
<organism evidence="5">
    <name type="scientific">Paenibacillus sp. SYP-B3998</name>
    <dbReference type="NCBI Taxonomy" id="2678564"/>
    <lineage>
        <taxon>Bacteria</taxon>
        <taxon>Bacillati</taxon>
        <taxon>Bacillota</taxon>
        <taxon>Bacilli</taxon>
        <taxon>Bacillales</taxon>
        <taxon>Paenibacillaceae</taxon>
        <taxon>Paenibacillus</taxon>
    </lineage>
</organism>
<evidence type="ECO:0000313" key="5">
    <source>
        <dbReference type="EMBL" id="NEW08303.1"/>
    </source>
</evidence>
<dbReference type="RefSeq" id="WP_163950824.1">
    <property type="nucleotide sequence ID" value="NZ_JAAIKC010000008.1"/>
</dbReference>
<accession>A0A6G4A1F6</accession>
<dbReference type="InterPro" id="IPR037126">
    <property type="entry name" value="PdaC/RsiV-like_sf"/>
</dbReference>
<keyword evidence="1" id="KW-0732">Signal</keyword>
<evidence type="ECO:0000259" key="2">
    <source>
        <dbReference type="Pfam" id="PF07833"/>
    </source>
</evidence>
<sequence>MMKKQPFNMLKIGVVGCAILVGVSAAVLPVTGSASAAAAEHITAVPMNAPLTAVPTSVTLNPQIKIKDEILTSSTENLKTNIKVPQLTGLLDTNYQDELNDILLSHANKDLAEWENEATEASADAKASGFEYRPYELTITYALKSDGTGNLAGVVSLEVTTYGATGGTGMPRVDTYNVLNAAQAQRVTLADLLGDNFKETVNAGVLAKINEKPEDYFKDDFKGISEEQDFFVDKGEVVVLFPKYSIAPGVMGTPGFNFSLPANLIVKPKPADSTQANPTVKLELQAADSFNNTDGIAMVPFRQVAEALGYKVKWNQDTRSAELNKGTQWTSVTVGKDAYFFARMAPVALGAAPVIQNETLYVPLKFVSDILHAEVKNGDTGVIHIEQK</sequence>
<evidence type="ECO:0000256" key="1">
    <source>
        <dbReference type="SAM" id="SignalP"/>
    </source>
</evidence>
<dbReference type="SUPFAM" id="SSF55383">
    <property type="entry name" value="Copper amine oxidase, domain N"/>
    <property type="match status" value="1"/>
</dbReference>
<feature type="domain" description="DUF3298" evidence="3">
    <location>
        <begin position="191"/>
        <end position="257"/>
    </location>
</feature>
<feature type="domain" description="Deacetylase PdaC" evidence="4">
    <location>
        <begin position="73"/>
        <end position="167"/>
    </location>
</feature>
<dbReference type="InterPro" id="IPR025303">
    <property type="entry name" value="PdaC"/>
</dbReference>
<protein>
    <submittedName>
        <fullName evidence="5">DUF4163 domain-containing protein</fullName>
    </submittedName>
</protein>
<dbReference type="Pfam" id="PF13739">
    <property type="entry name" value="PdaC"/>
    <property type="match status" value="1"/>
</dbReference>
<gene>
    <name evidence="5" type="ORF">GK047_20075</name>
</gene>
<evidence type="ECO:0000259" key="4">
    <source>
        <dbReference type="Pfam" id="PF13739"/>
    </source>
</evidence>
<dbReference type="EMBL" id="JAAIKC010000008">
    <property type="protein sequence ID" value="NEW08303.1"/>
    <property type="molecule type" value="Genomic_DNA"/>
</dbReference>
<feature type="domain" description="Copper amine oxidase-like N-terminal" evidence="2">
    <location>
        <begin position="294"/>
        <end position="383"/>
    </location>
</feature>
<dbReference type="InterPro" id="IPR036582">
    <property type="entry name" value="Mao_N_sf"/>
</dbReference>
<comment type="caution">
    <text evidence="5">The sequence shown here is derived from an EMBL/GenBank/DDBJ whole genome shotgun (WGS) entry which is preliminary data.</text>
</comment>
<dbReference type="Gene3D" id="3.30.457.10">
    <property type="entry name" value="Copper amine oxidase-like, N-terminal domain"/>
    <property type="match status" value="1"/>
</dbReference>
<reference evidence="5" key="1">
    <citation type="submission" date="2020-02" db="EMBL/GenBank/DDBJ databases">
        <authorList>
            <person name="Shen X.-R."/>
            <person name="Zhang Y.-X."/>
        </authorList>
    </citation>
    <scope>NUCLEOTIDE SEQUENCE</scope>
    <source>
        <strain evidence="5">SYP-B3998</strain>
    </source>
</reference>
<feature type="signal peptide" evidence="1">
    <location>
        <begin position="1"/>
        <end position="36"/>
    </location>
</feature>
<dbReference type="Pfam" id="PF07833">
    <property type="entry name" value="Cu_amine_oxidN1"/>
    <property type="match status" value="1"/>
</dbReference>
<proteinExistence type="predicted"/>
<dbReference type="Pfam" id="PF11738">
    <property type="entry name" value="DUF3298"/>
    <property type="match status" value="1"/>
</dbReference>
<name>A0A6G4A1F6_9BACL</name>
<dbReference type="Gene3D" id="3.90.640.20">
    <property type="entry name" value="Heat-shock cognate protein, ATPase"/>
    <property type="match status" value="1"/>
</dbReference>
<evidence type="ECO:0000259" key="3">
    <source>
        <dbReference type="Pfam" id="PF11738"/>
    </source>
</evidence>
<dbReference type="AlphaFoldDB" id="A0A6G4A1F6"/>